<name>A0ABR3LWP4_9TELE</name>
<evidence type="ECO:0000313" key="1">
    <source>
        <dbReference type="EMBL" id="KAL1256920.1"/>
    </source>
</evidence>
<proteinExistence type="predicted"/>
<sequence length="204" mass="22810">MLYFELLDWKIISLKQGPLSSLGSKDLGVLHCMRASSSEEVSSERVVRVRLVKTFTPTQGTCSYYLVCLLSLTSTCFNPPNAEIDEIISANVSKLPFSLIENAEPAIKSLSLSSAVAMAVSHTKAYLVIELRCPELPNSRQSLFSPQHLLGASRRISSRAELKPRWSKTDHSSVDIKRVDLEFKNRNCRLCSAQKVFLALHIKR</sequence>
<gene>
    <name evidence="1" type="ORF">QQF64_012465</name>
</gene>
<accession>A0ABR3LWP4</accession>
<protein>
    <submittedName>
        <fullName evidence="1">Uncharacterized protein</fullName>
    </submittedName>
</protein>
<organism evidence="1 2">
    <name type="scientific">Cirrhinus molitorella</name>
    <name type="common">mud carp</name>
    <dbReference type="NCBI Taxonomy" id="172907"/>
    <lineage>
        <taxon>Eukaryota</taxon>
        <taxon>Metazoa</taxon>
        <taxon>Chordata</taxon>
        <taxon>Craniata</taxon>
        <taxon>Vertebrata</taxon>
        <taxon>Euteleostomi</taxon>
        <taxon>Actinopterygii</taxon>
        <taxon>Neopterygii</taxon>
        <taxon>Teleostei</taxon>
        <taxon>Ostariophysi</taxon>
        <taxon>Cypriniformes</taxon>
        <taxon>Cyprinidae</taxon>
        <taxon>Labeoninae</taxon>
        <taxon>Labeonini</taxon>
        <taxon>Cirrhinus</taxon>
    </lineage>
</organism>
<comment type="caution">
    <text evidence="1">The sequence shown here is derived from an EMBL/GenBank/DDBJ whole genome shotgun (WGS) entry which is preliminary data.</text>
</comment>
<dbReference type="EMBL" id="JAYMGO010000018">
    <property type="protein sequence ID" value="KAL1256920.1"/>
    <property type="molecule type" value="Genomic_DNA"/>
</dbReference>
<reference evidence="1 2" key="1">
    <citation type="submission" date="2023-09" db="EMBL/GenBank/DDBJ databases">
        <authorList>
            <person name="Wang M."/>
        </authorList>
    </citation>
    <scope>NUCLEOTIDE SEQUENCE [LARGE SCALE GENOMIC DNA]</scope>
    <source>
        <strain evidence="1">GT-2023</strain>
        <tissue evidence="1">Liver</tissue>
    </source>
</reference>
<keyword evidence="2" id="KW-1185">Reference proteome</keyword>
<dbReference type="Proteomes" id="UP001558613">
    <property type="component" value="Unassembled WGS sequence"/>
</dbReference>
<evidence type="ECO:0000313" key="2">
    <source>
        <dbReference type="Proteomes" id="UP001558613"/>
    </source>
</evidence>